<sequence>MLTSLAVTKERDINGRELSNSYPRYLCHEYFSLPFCIPPRGLTSPRAHAAPYQRDARRPRSQNIAVRQHSDQAGPVMWKNDRNLTPPSVDAGGLHVTNTGHRSIVCRLQPSCCLNRFQYD</sequence>
<evidence type="ECO:0000256" key="1">
    <source>
        <dbReference type="SAM" id="MobiDB-lite"/>
    </source>
</evidence>
<dbReference type="EMBL" id="JARQZJ010000003">
    <property type="protein sequence ID" value="KAK9870553.1"/>
    <property type="molecule type" value="Genomic_DNA"/>
</dbReference>
<dbReference type="AlphaFoldDB" id="A0AAW1TPG2"/>
<name>A0AAW1TPG2_9CUCU</name>
<keyword evidence="3" id="KW-1185">Reference proteome</keyword>
<gene>
    <name evidence="2" type="ORF">WA026_008114</name>
</gene>
<dbReference type="Proteomes" id="UP001431783">
    <property type="component" value="Unassembled WGS sequence"/>
</dbReference>
<protein>
    <submittedName>
        <fullName evidence="2">Uncharacterized protein</fullName>
    </submittedName>
</protein>
<feature type="region of interest" description="Disordered" evidence="1">
    <location>
        <begin position="46"/>
        <end position="84"/>
    </location>
</feature>
<comment type="caution">
    <text evidence="2">The sequence shown here is derived from an EMBL/GenBank/DDBJ whole genome shotgun (WGS) entry which is preliminary data.</text>
</comment>
<evidence type="ECO:0000313" key="2">
    <source>
        <dbReference type="EMBL" id="KAK9870553.1"/>
    </source>
</evidence>
<accession>A0AAW1TPG2</accession>
<reference evidence="2 3" key="1">
    <citation type="submission" date="2023-03" db="EMBL/GenBank/DDBJ databases">
        <title>Genome insight into feeding habits of ladybird beetles.</title>
        <authorList>
            <person name="Li H.-S."/>
            <person name="Huang Y.-H."/>
            <person name="Pang H."/>
        </authorList>
    </citation>
    <scope>NUCLEOTIDE SEQUENCE [LARGE SCALE GENOMIC DNA]</scope>
    <source>
        <strain evidence="2">SYSU_2023b</strain>
        <tissue evidence="2">Whole body</tissue>
    </source>
</reference>
<organism evidence="2 3">
    <name type="scientific">Henosepilachna vigintioctopunctata</name>
    <dbReference type="NCBI Taxonomy" id="420089"/>
    <lineage>
        <taxon>Eukaryota</taxon>
        <taxon>Metazoa</taxon>
        <taxon>Ecdysozoa</taxon>
        <taxon>Arthropoda</taxon>
        <taxon>Hexapoda</taxon>
        <taxon>Insecta</taxon>
        <taxon>Pterygota</taxon>
        <taxon>Neoptera</taxon>
        <taxon>Endopterygota</taxon>
        <taxon>Coleoptera</taxon>
        <taxon>Polyphaga</taxon>
        <taxon>Cucujiformia</taxon>
        <taxon>Coccinelloidea</taxon>
        <taxon>Coccinellidae</taxon>
        <taxon>Epilachninae</taxon>
        <taxon>Epilachnini</taxon>
        <taxon>Henosepilachna</taxon>
    </lineage>
</organism>
<proteinExistence type="predicted"/>
<evidence type="ECO:0000313" key="3">
    <source>
        <dbReference type="Proteomes" id="UP001431783"/>
    </source>
</evidence>